<evidence type="ECO:0000259" key="2">
    <source>
        <dbReference type="PROSITE" id="PS50174"/>
    </source>
</evidence>
<dbReference type="InterPro" id="IPR000467">
    <property type="entry name" value="G_patch_dom"/>
</dbReference>
<sequence>MMVNMGFVPGSGLGKDGQGIATPLTGVRRPKSRGLGAEDKY</sequence>
<feature type="domain" description="G-patch" evidence="2">
    <location>
        <begin position="1"/>
        <end position="40"/>
    </location>
</feature>
<dbReference type="Pfam" id="PF01585">
    <property type="entry name" value="G-patch"/>
    <property type="match status" value="1"/>
</dbReference>
<dbReference type="PROSITE" id="PS50174">
    <property type="entry name" value="G_PATCH"/>
    <property type="match status" value="1"/>
</dbReference>
<reference evidence="3" key="1">
    <citation type="journal article" date="2009" name="PLoS Genet.">
        <title>Sequencing, mapping, and analysis of 27,455 maize full-length cDNAs.</title>
        <authorList>
            <person name="Soderlund C."/>
            <person name="Descour A."/>
            <person name="Kudrna D."/>
            <person name="Bomhoff M."/>
            <person name="Boyd L."/>
            <person name="Currie J."/>
            <person name="Angelova A."/>
            <person name="Collura K."/>
            <person name="Wissotski M."/>
            <person name="Ashley E."/>
            <person name="Morrow D."/>
            <person name="Fernandes J."/>
            <person name="Walbot V."/>
            <person name="Yu Y."/>
        </authorList>
    </citation>
    <scope>NUCLEOTIDE SEQUENCE</scope>
    <source>
        <strain evidence="3">B73</strain>
    </source>
</reference>
<accession>C4J7G8</accession>
<dbReference type="SMART" id="SM00443">
    <property type="entry name" value="G_patch"/>
    <property type="match status" value="1"/>
</dbReference>
<name>C4J7G8_MAIZE</name>
<protein>
    <recommendedName>
        <fullName evidence="2">G-patch domain-containing protein</fullName>
    </recommendedName>
</protein>
<dbReference type="AlphaFoldDB" id="C4J7G8"/>
<feature type="region of interest" description="Disordered" evidence="1">
    <location>
        <begin position="12"/>
        <end position="41"/>
    </location>
</feature>
<dbReference type="ExpressionAtlas" id="C4J7G8">
    <property type="expression patterns" value="baseline and differential"/>
</dbReference>
<evidence type="ECO:0000313" key="3">
    <source>
        <dbReference type="EMBL" id="ACR37118.1"/>
    </source>
</evidence>
<proteinExistence type="evidence at transcript level"/>
<dbReference type="PANTHER" id="PTHR47423">
    <property type="entry name" value="G-PATCH DOMAIN CONTAINING PROTEIN"/>
    <property type="match status" value="1"/>
</dbReference>
<dbReference type="GO" id="GO:0003676">
    <property type="term" value="F:nucleic acid binding"/>
    <property type="evidence" value="ECO:0007669"/>
    <property type="project" value="InterPro"/>
</dbReference>
<dbReference type="PANTHER" id="PTHR47423:SF2">
    <property type="entry name" value="PROTEIN SQS1"/>
    <property type="match status" value="1"/>
</dbReference>
<organism evidence="3">
    <name type="scientific">Zea mays</name>
    <name type="common">Maize</name>
    <dbReference type="NCBI Taxonomy" id="4577"/>
    <lineage>
        <taxon>Eukaryota</taxon>
        <taxon>Viridiplantae</taxon>
        <taxon>Streptophyta</taxon>
        <taxon>Embryophyta</taxon>
        <taxon>Tracheophyta</taxon>
        <taxon>Spermatophyta</taxon>
        <taxon>Magnoliopsida</taxon>
        <taxon>Liliopsida</taxon>
        <taxon>Poales</taxon>
        <taxon>Poaceae</taxon>
        <taxon>PACMAD clade</taxon>
        <taxon>Panicoideae</taxon>
        <taxon>Andropogonodae</taxon>
        <taxon>Andropogoneae</taxon>
        <taxon>Tripsacinae</taxon>
        <taxon>Zea</taxon>
    </lineage>
</organism>
<dbReference type="EMBL" id="BT086765">
    <property type="protein sequence ID" value="ACR37118.1"/>
    <property type="molecule type" value="mRNA"/>
</dbReference>
<evidence type="ECO:0000256" key="1">
    <source>
        <dbReference type="SAM" id="MobiDB-lite"/>
    </source>
</evidence>